<keyword evidence="6 11" id="KW-0812">Transmembrane</keyword>
<evidence type="ECO:0000256" key="6">
    <source>
        <dbReference type="ARBA" id="ARBA00022692"/>
    </source>
</evidence>
<dbReference type="GO" id="GO:0015627">
    <property type="term" value="C:type II protein secretion system complex"/>
    <property type="evidence" value="ECO:0007669"/>
    <property type="project" value="InterPro"/>
</dbReference>
<dbReference type="GO" id="GO:0015628">
    <property type="term" value="P:protein secretion by the type II secretion system"/>
    <property type="evidence" value="ECO:0007669"/>
    <property type="project" value="InterPro"/>
</dbReference>
<evidence type="ECO:0000256" key="5">
    <source>
        <dbReference type="ARBA" id="ARBA00022519"/>
    </source>
</evidence>
<dbReference type="Pfam" id="PF07963">
    <property type="entry name" value="N_methyl"/>
    <property type="match status" value="1"/>
</dbReference>
<feature type="transmembrane region" description="Helical" evidence="11">
    <location>
        <begin position="15"/>
        <end position="36"/>
    </location>
</feature>
<dbReference type="AlphaFoldDB" id="A0A1G7TMR7"/>
<protein>
    <recommendedName>
        <fullName evidence="2">Type II secretion system protein H</fullName>
    </recommendedName>
    <alternativeName>
        <fullName evidence="10">General secretion pathway protein H</fullName>
    </alternativeName>
</protein>
<dbReference type="Proteomes" id="UP000198641">
    <property type="component" value="Unassembled WGS sequence"/>
</dbReference>
<organism evidence="13 14">
    <name type="scientific">Onishia taeanensis</name>
    <dbReference type="NCBI Taxonomy" id="284577"/>
    <lineage>
        <taxon>Bacteria</taxon>
        <taxon>Pseudomonadati</taxon>
        <taxon>Pseudomonadota</taxon>
        <taxon>Gammaproteobacteria</taxon>
        <taxon>Oceanospirillales</taxon>
        <taxon>Halomonadaceae</taxon>
        <taxon>Onishia</taxon>
    </lineage>
</organism>
<dbReference type="Gene3D" id="3.55.40.10">
    <property type="entry name" value="minor pseudopilin epsh domain"/>
    <property type="match status" value="1"/>
</dbReference>
<evidence type="ECO:0000256" key="10">
    <source>
        <dbReference type="ARBA" id="ARBA00030775"/>
    </source>
</evidence>
<keyword evidence="7 11" id="KW-1133">Transmembrane helix</keyword>
<evidence type="ECO:0000256" key="11">
    <source>
        <dbReference type="SAM" id="Phobius"/>
    </source>
</evidence>
<name>A0A1G7TMR7_9GAMM</name>
<evidence type="ECO:0000256" key="8">
    <source>
        <dbReference type="ARBA" id="ARBA00023136"/>
    </source>
</evidence>
<evidence type="ECO:0000256" key="1">
    <source>
        <dbReference type="ARBA" id="ARBA00004377"/>
    </source>
</evidence>
<dbReference type="GO" id="GO:0005886">
    <property type="term" value="C:plasma membrane"/>
    <property type="evidence" value="ECO:0007669"/>
    <property type="project" value="UniProtKB-SubCell"/>
</dbReference>
<dbReference type="RefSeq" id="WP_092527280.1">
    <property type="nucleotide sequence ID" value="NZ_FNCI01000011.1"/>
</dbReference>
<evidence type="ECO:0000256" key="3">
    <source>
        <dbReference type="ARBA" id="ARBA00022475"/>
    </source>
</evidence>
<dbReference type="Pfam" id="PF12019">
    <property type="entry name" value="GspH"/>
    <property type="match status" value="1"/>
</dbReference>
<reference evidence="13 14" key="1">
    <citation type="submission" date="2016-10" db="EMBL/GenBank/DDBJ databases">
        <authorList>
            <person name="de Groot N.N."/>
        </authorList>
    </citation>
    <scope>NUCLEOTIDE SEQUENCE [LARGE SCALE GENOMIC DNA]</scope>
    <source>
        <strain evidence="13 14">BH539</strain>
    </source>
</reference>
<evidence type="ECO:0000256" key="7">
    <source>
        <dbReference type="ARBA" id="ARBA00022989"/>
    </source>
</evidence>
<keyword evidence="14" id="KW-1185">Reference proteome</keyword>
<keyword evidence="3" id="KW-1003">Cell membrane</keyword>
<gene>
    <name evidence="13" type="ORF">SAMN05216571_11115</name>
</gene>
<keyword evidence="5" id="KW-0997">Cell inner membrane</keyword>
<evidence type="ECO:0000256" key="9">
    <source>
        <dbReference type="ARBA" id="ARBA00025772"/>
    </source>
</evidence>
<comment type="similarity">
    <text evidence="9">Belongs to the GSP H family.</text>
</comment>
<comment type="subcellular location">
    <subcellularLocation>
        <location evidence="1">Cell inner membrane</location>
        <topology evidence="1">Single-pass membrane protein</topology>
    </subcellularLocation>
</comment>
<dbReference type="STRING" id="284577.SAMN05216571_11115"/>
<dbReference type="InterPro" id="IPR045584">
    <property type="entry name" value="Pilin-like"/>
</dbReference>
<dbReference type="EMBL" id="FNCI01000011">
    <property type="protein sequence ID" value="SDG36491.1"/>
    <property type="molecule type" value="Genomic_DNA"/>
</dbReference>
<evidence type="ECO:0000259" key="12">
    <source>
        <dbReference type="Pfam" id="PF12019"/>
    </source>
</evidence>
<dbReference type="SUPFAM" id="SSF54523">
    <property type="entry name" value="Pili subunits"/>
    <property type="match status" value="1"/>
</dbReference>
<proteinExistence type="inferred from homology"/>
<feature type="domain" description="General secretion pathway GspH" evidence="12">
    <location>
        <begin position="53"/>
        <end position="162"/>
    </location>
</feature>
<evidence type="ECO:0000256" key="2">
    <source>
        <dbReference type="ARBA" id="ARBA00021549"/>
    </source>
</evidence>
<dbReference type="NCBIfam" id="TIGR02532">
    <property type="entry name" value="IV_pilin_GFxxxE"/>
    <property type="match status" value="1"/>
</dbReference>
<dbReference type="OrthoDB" id="6198194at2"/>
<evidence type="ECO:0000313" key="14">
    <source>
        <dbReference type="Proteomes" id="UP000198641"/>
    </source>
</evidence>
<dbReference type="InterPro" id="IPR012902">
    <property type="entry name" value="N_methyl_site"/>
</dbReference>
<evidence type="ECO:0000256" key="4">
    <source>
        <dbReference type="ARBA" id="ARBA00022481"/>
    </source>
</evidence>
<dbReference type="InterPro" id="IPR022346">
    <property type="entry name" value="T2SS_GspH"/>
</dbReference>
<evidence type="ECO:0000313" key="13">
    <source>
        <dbReference type="EMBL" id="SDG36491.1"/>
    </source>
</evidence>
<keyword evidence="8 11" id="KW-0472">Membrane</keyword>
<sequence length="174" mass="19190">MRTGKEPHPLYRKAGFTLVELLVTLVVLTVMLTWGVPNFQRLIERFSIDTGISRLQRAIALTRNTAISQQRRLTLCPSADNEHCSTNWDLPLLIMEGNVNGDALEDAEILKVVPAGNLERVNFRNGYRWLRIGSSGWPRGYNGTFTLCGQDASATLVMSATGRLRVGPSGDCGS</sequence>
<dbReference type="PROSITE" id="PS00409">
    <property type="entry name" value="PROKAR_NTER_METHYL"/>
    <property type="match status" value="1"/>
</dbReference>
<keyword evidence="4" id="KW-0488">Methylation</keyword>
<accession>A0A1G7TMR7</accession>